<name>A0A1T4LTJ9_9FIRM</name>
<dbReference type="AlphaFoldDB" id="A0A1T4LTJ9"/>
<dbReference type="GO" id="GO:0000166">
    <property type="term" value="F:nucleotide binding"/>
    <property type="evidence" value="ECO:0007669"/>
    <property type="project" value="InterPro"/>
</dbReference>
<evidence type="ECO:0000313" key="3">
    <source>
        <dbReference type="EMBL" id="SJZ57858.1"/>
    </source>
</evidence>
<organism evidence="3 4">
    <name type="scientific">Eubacterium ruminantium</name>
    <dbReference type="NCBI Taxonomy" id="42322"/>
    <lineage>
        <taxon>Bacteria</taxon>
        <taxon>Bacillati</taxon>
        <taxon>Bacillota</taxon>
        <taxon>Clostridia</taxon>
        <taxon>Eubacteriales</taxon>
        <taxon>Eubacteriaceae</taxon>
        <taxon>Eubacterium</taxon>
    </lineage>
</organism>
<dbReference type="SUPFAM" id="SSF55347">
    <property type="entry name" value="Glyceraldehyde-3-phosphate dehydrogenase-like, C-terminal domain"/>
    <property type="match status" value="1"/>
</dbReference>
<gene>
    <name evidence="3" type="ORF">SAMN02745110_00919</name>
</gene>
<dbReference type="SUPFAM" id="SSF51735">
    <property type="entry name" value="NAD(P)-binding Rossmann-fold domains"/>
    <property type="match status" value="1"/>
</dbReference>
<feature type="domain" description="GFO/IDH/MocA-like oxidoreductase" evidence="2">
    <location>
        <begin position="124"/>
        <end position="245"/>
    </location>
</feature>
<dbReference type="InterPro" id="IPR051450">
    <property type="entry name" value="Gfo/Idh/MocA_Oxidoreductases"/>
</dbReference>
<accession>A0A1T4LTJ9</accession>
<dbReference type="PANTHER" id="PTHR43377">
    <property type="entry name" value="BILIVERDIN REDUCTASE A"/>
    <property type="match status" value="1"/>
</dbReference>
<dbReference type="Proteomes" id="UP000189857">
    <property type="component" value="Unassembled WGS sequence"/>
</dbReference>
<dbReference type="Pfam" id="PF22725">
    <property type="entry name" value="GFO_IDH_MocA_C3"/>
    <property type="match status" value="1"/>
</dbReference>
<dbReference type="InterPro" id="IPR036291">
    <property type="entry name" value="NAD(P)-bd_dom_sf"/>
</dbReference>
<keyword evidence="4" id="KW-1185">Reference proteome</keyword>
<dbReference type="InterPro" id="IPR055170">
    <property type="entry name" value="GFO_IDH_MocA-like_dom"/>
</dbReference>
<dbReference type="Pfam" id="PF01408">
    <property type="entry name" value="GFO_IDH_MocA"/>
    <property type="match status" value="1"/>
</dbReference>
<evidence type="ECO:0000259" key="1">
    <source>
        <dbReference type="Pfam" id="PF01408"/>
    </source>
</evidence>
<dbReference type="InterPro" id="IPR000683">
    <property type="entry name" value="Gfo/Idh/MocA-like_OxRdtase_N"/>
</dbReference>
<dbReference type="OrthoDB" id="9815825at2"/>
<sequence>MAYYVIGLGSMGKRRVRCLMALGVKPEEIWGTDSRADRLEEAKEKYGINVVSNESEVDFDKIDAIIVSLPPDKHKIGVDVAVKYNKPVFVEASVLLEETKEIREASKNIFVAPSCTFVFHPMIKEIKKIINSNKLGKVCNFSYHSGQYLPDWHPWEDVNDFYVSNPSTGGAREIVPYELTWITDIFGFPEEIKGYYRKTGEVGCEIDDSYTSCLDYKDMIGTLLVDVISRYPARNLIINCQDGQIQWKWDNNRIEIYNAKDGKTSYVDQAEQSHEAGYSSMIGEEMYIEEIDKFLKGTKDPACYPNTLDKDVKVLELLYAIEESDKSHC</sequence>
<dbReference type="RefSeq" id="WP_078786773.1">
    <property type="nucleotide sequence ID" value="NZ_FMTO01000004.1"/>
</dbReference>
<dbReference type="Gene3D" id="3.40.50.720">
    <property type="entry name" value="NAD(P)-binding Rossmann-like Domain"/>
    <property type="match status" value="1"/>
</dbReference>
<dbReference type="Gene3D" id="3.30.360.10">
    <property type="entry name" value="Dihydrodipicolinate Reductase, domain 2"/>
    <property type="match status" value="1"/>
</dbReference>
<evidence type="ECO:0000313" key="4">
    <source>
        <dbReference type="Proteomes" id="UP000189857"/>
    </source>
</evidence>
<feature type="domain" description="Gfo/Idh/MocA-like oxidoreductase N-terminal" evidence="1">
    <location>
        <begin position="3"/>
        <end position="102"/>
    </location>
</feature>
<reference evidence="3 4" key="1">
    <citation type="submission" date="2017-02" db="EMBL/GenBank/DDBJ databases">
        <authorList>
            <person name="Peterson S.W."/>
        </authorList>
    </citation>
    <scope>NUCLEOTIDE SEQUENCE [LARGE SCALE GENOMIC DNA]</scope>
    <source>
        <strain evidence="3 4">ATCC 17233</strain>
    </source>
</reference>
<protein>
    <submittedName>
        <fullName evidence="3">Predicted dehydrogenase</fullName>
    </submittedName>
</protein>
<dbReference type="EMBL" id="FUXA01000006">
    <property type="protein sequence ID" value="SJZ57858.1"/>
    <property type="molecule type" value="Genomic_DNA"/>
</dbReference>
<dbReference type="PANTHER" id="PTHR43377:SF1">
    <property type="entry name" value="BILIVERDIN REDUCTASE A"/>
    <property type="match status" value="1"/>
</dbReference>
<evidence type="ECO:0000259" key="2">
    <source>
        <dbReference type="Pfam" id="PF22725"/>
    </source>
</evidence>
<proteinExistence type="predicted"/>